<proteinExistence type="predicted"/>
<feature type="signal peptide" evidence="1">
    <location>
        <begin position="1"/>
        <end position="18"/>
    </location>
</feature>
<accession>A0A5N5IP15</accession>
<reference evidence="2" key="1">
    <citation type="submission" date="2019-10" db="EMBL/GenBank/DDBJ databases">
        <title>Muricauda hadale sp. nov., a piezophilic bacterium isolated from hadopelagic water of the Mariana Trench.</title>
        <authorList>
            <person name="Wei Y."/>
        </authorList>
    </citation>
    <scope>NUCLEOTIDE SEQUENCE [LARGE SCALE GENOMIC DNA]</scope>
    <source>
        <strain evidence="2">MT-229</strain>
    </source>
</reference>
<sequence length="205" mass="22634">MKSIVYILLAFLPLMGMAQEKSTTIKVSAKAVHIDPSPIYKATVSLSSAFASYATDGIDLEQLKSNYKKALESHGFAWNEIKETPYEFGFETMGYDKEGAVYEFTTTSAEKMRTFLGIKSLGIQRLNAIAILEIDPDEARSLSEMALKDATAKATAIALALGKQLGPIEVVEDNQFTGKQIETSIYYDRPVGEYVYTLQVVFATK</sequence>
<protein>
    <submittedName>
        <fullName evidence="2">DUF541 domain-containing protein</fullName>
    </submittedName>
</protein>
<dbReference type="InterPro" id="IPR007497">
    <property type="entry name" value="SIMPL/DUF541"/>
</dbReference>
<keyword evidence="1" id="KW-0732">Signal</keyword>
<dbReference type="Pfam" id="PF04402">
    <property type="entry name" value="SIMPL"/>
    <property type="match status" value="1"/>
</dbReference>
<evidence type="ECO:0000256" key="1">
    <source>
        <dbReference type="SAM" id="SignalP"/>
    </source>
</evidence>
<dbReference type="EMBL" id="VNIK02000005">
    <property type="protein sequence ID" value="KAB5488770.1"/>
    <property type="molecule type" value="Genomic_DNA"/>
</dbReference>
<evidence type="ECO:0000313" key="2">
    <source>
        <dbReference type="EMBL" id="KAB5488770.1"/>
    </source>
</evidence>
<dbReference type="RefSeq" id="WP_151890266.1">
    <property type="nucleotide sequence ID" value="NZ_VNIK02000005.1"/>
</dbReference>
<evidence type="ECO:0000313" key="3">
    <source>
        <dbReference type="Proteomes" id="UP000319204"/>
    </source>
</evidence>
<name>A0A5N5IP15_9FLAO</name>
<organism evidence="2 3">
    <name type="scientific">Flagellimonas hadalis</name>
    <dbReference type="NCBI Taxonomy" id="2597517"/>
    <lineage>
        <taxon>Bacteria</taxon>
        <taxon>Pseudomonadati</taxon>
        <taxon>Bacteroidota</taxon>
        <taxon>Flavobacteriia</taxon>
        <taxon>Flavobacteriales</taxon>
        <taxon>Flavobacteriaceae</taxon>
        <taxon>Flagellimonas</taxon>
    </lineage>
</organism>
<dbReference type="OrthoDB" id="1421131at2"/>
<gene>
    <name evidence="2" type="ORF">FOT42_009150</name>
</gene>
<comment type="caution">
    <text evidence="2">The sequence shown here is derived from an EMBL/GenBank/DDBJ whole genome shotgun (WGS) entry which is preliminary data.</text>
</comment>
<keyword evidence="3" id="KW-1185">Reference proteome</keyword>
<dbReference type="Proteomes" id="UP000319204">
    <property type="component" value="Unassembled WGS sequence"/>
</dbReference>
<dbReference type="AlphaFoldDB" id="A0A5N5IP15"/>
<feature type="chain" id="PRO_5024396438" evidence="1">
    <location>
        <begin position="19"/>
        <end position="205"/>
    </location>
</feature>